<dbReference type="Proteomes" id="UP000644693">
    <property type="component" value="Unassembled WGS sequence"/>
</dbReference>
<evidence type="ECO:0000313" key="2">
    <source>
        <dbReference type="Proteomes" id="UP000644693"/>
    </source>
</evidence>
<protein>
    <submittedName>
        <fullName evidence="1">Uncharacterized protein</fullName>
    </submittedName>
</protein>
<keyword evidence="2" id="KW-1185">Reference proteome</keyword>
<evidence type="ECO:0000313" key="1">
    <source>
        <dbReference type="EMBL" id="GHD39190.1"/>
    </source>
</evidence>
<dbReference type="EMBL" id="BMYM01000004">
    <property type="protein sequence ID" value="GHD39190.1"/>
    <property type="molecule type" value="Genomic_DNA"/>
</dbReference>
<gene>
    <name evidence="1" type="ORF">GCM10007053_30490</name>
</gene>
<sequence length="140" mass="15381">MACQAHMGLDASNMGFMSRTAARMVGMLPPPPVFELHHPNMVMATVGEETGVSVEYTRPFFSKDVTLTVTGSKNIVLEQEQWVLDERTGTLDIPYTLNGKGYDTILVTVAGEHQGKAVKESRRIYVRPRSEPASVVAQAE</sequence>
<reference evidence="1" key="1">
    <citation type="journal article" date="2014" name="Int. J. Syst. Evol. Microbiol.">
        <title>Complete genome sequence of Corynebacterium casei LMG S-19264T (=DSM 44701T), isolated from a smear-ripened cheese.</title>
        <authorList>
            <consortium name="US DOE Joint Genome Institute (JGI-PGF)"/>
            <person name="Walter F."/>
            <person name="Albersmeier A."/>
            <person name="Kalinowski J."/>
            <person name="Ruckert C."/>
        </authorList>
    </citation>
    <scope>NUCLEOTIDE SEQUENCE</scope>
    <source>
        <strain evidence="1">KCTC 23430</strain>
    </source>
</reference>
<reference evidence="1" key="2">
    <citation type="submission" date="2020-09" db="EMBL/GenBank/DDBJ databases">
        <authorList>
            <person name="Sun Q."/>
            <person name="Kim S."/>
        </authorList>
    </citation>
    <scope>NUCLEOTIDE SEQUENCE</scope>
    <source>
        <strain evidence="1">KCTC 23430</strain>
    </source>
</reference>
<proteinExistence type="predicted"/>
<comment type="caution">
    <text evidence="1">The sequence shown here is derived from an EMBL/GenBank/DDBJ whole genome shotgun (WGS) entry which is preliminary data.</text>
</comment>
<dbReference type="AlphaFoldDB" id="A0A919CM52"/>
<organism evidence="1 2">
    <name type="scientific">Parahalioglobus pacificus</name>
    <dbReference type="NCBI Taxonomy" id="930806"/>
    <lineage>
        <taxon>Bacteria</taxon>
        <taxon>Pseudomonadati</taxon>
        <taxon>Pseudomonadota</taxon>
        <taxon>Gammaproteobacteria</taxon>
        <taxon>Cellvibrionales</taxon>
        <taxon>Halieaceae</taxon>
        <taxon>Parahalioglobus</taxon>
    </lineage>
</organism>
<name>A0A919CM52_9GAMM</name>
<accession>A0A919CM52</accession>